<comment type="caution">
    <text evidence="1">The sequence shown here is derived from an EMBL/GenBank/DDBJ whole genome shotgun (WGS) entry which is preliminary data.</text>
</comment>
<proteinExistence type="predicted"/>
<dbReference type="AlphaFoldDB" id="A0A5C5ZSE4"/>
<dbReference type="Proteomes" id="UP000315440">
    <property type="component" value="Unassembled WGS sequence"/>
</dbReference>
<accession>A0A5C5ZSE4</accession>
<evidence type="ECO:0008006" key="3">
    <source>
        <dbReference type="Google" id="ProtNLM"/>
    </source>
</evidence>
<evidence type="ECO:0000313" key="1">
    <source>
        <dbReference type="EMBL" id="TWT89975.1"/>
    </source>
</evidence>
<evidence type="ECO:0000313" key="2">
    <source>
        <dbReference type="Proteomes" id="UP000315440"/>
    </source>
</evidence>
<protein>
    <recommendedName>
        <fullName evidence="3">PEP-CTERM protein-sorting domain-containing protein</fullName>
    </recommendedName>
</protein>
<dbReference type="EMBL" id="SJPQ01000001">
    <property type="protein sequence ID" value="TWT89975.1"/>
    <property type="molecule type" value="Genomic_DNA"/>
</dbReference>
<reference evidence="1 2" key="1">
    <citation type="submission" date="2019-02" db="EMBL/GenBank/DDBJ databases">
        <title>Deep-cultivation of Planctomycetes and their phenomic and genomic characterization uncovers novel biology.</title>
        <authorList>
            <person name="Wiegand S."/>
            <person name="Jogler M."/>
            <person name="Boedeker C."/>
            <person name="Pinto D."/>
            <person name="Vollmers J."/>
            <person name="Rivas-Marin E."/>
            <person name="Kohn T."/>
            <person name="Peeters S.H."/>
            <person name="Heuer A."/>
            <person name="Rast P."/>
            <person name="Oberbeckmann S."/>
            <person name="Bunk B."/>
            <person name="Jeske O."/>
            <person name="Meyerdierks A."/>
            <person name="Storesund J.E."/>
            <person name="Kallscheuer N."/>
            <person name="Luecker S."/>
            <person name="Lage O.M."/>
            <person name="Pohl T."/>
            <person name="Merkel B.J."/>
            <person name="Hornburger P."/>
            <person name="Mueller R.-W."/>
            <person name="Bruemmer F."/>
            <person name="Labrenz M."/>
            <person name="Spormann A.M."/>
            <person name="Op Den Camp H."/>
            <person name="Overmann J."/>
            <person name="Amann R."/>
            <person name="Jetten M.S.M."/>
            <person name="Mascher T."/>
            <person name="Medema M.H."/>
            <person name="Devos D.P."/>
            <person name="Kaster A.-K."/>
            <person name="Ovreas L."/>
            <person name="Rohde M."/>
            <person name="Galperin M.Y."/>
            <person name="Jogler C."/>
        </authorList>
    </citation>
    <scope>NUCLEOTIDE SEQUENCE [LARGE SCALE GENOMIC DNA]</scope>
    <source>
        <strain evidence="1 2">Mal64</strain>
    </source>
</reference>
<name>A0A5C5ZSE4_9BACT</name>
<gene>
    <name evidence="1" type="ORF">Mal64_03570</name>
</gene>
<keyword evidence="2" id="KW-1185">Reference proteome</keyword>
<organism evidence="1 2">
    <name type="scientific">Pseudobythopirellula maris</name>
    <dbReference type="NCBI Taxonomy" id="2527991"/>
    <lineage>
        <taxon>Bacteria</taxon>
        <taxon>Pseudomonadati</taxon>
        <taxon>Planctomycetota</taxon>
        <taxon>Planctomycetia</taxon>
        <taxon>Pirellulales</taxon>
        <taxon>Lacipirellulaceae</taxon>
        <taxon>Pseudobythopirellula</taxon>
    </lineage>
</organism>
<sequence>MTPPAAASRLGEKVLELRLGMNWFSVRSRCGTALLLTFLSSTPALGASLTYVFSGEITEISSSNEAHGVSLGDPFNGYMTFDSDGWHSTAGTVQATLNGVNLLFTGESIYGGVTAQPGGYYSLRVAADTGGSIDGSSFSAGNFGPEIEDRDGSAGIAESFPAAFDLSEFETNILKIFGTYLPTNTRYSVSGTLTSLQLVPEPASLLTAMCGMLIVAAVPRHRQPVSPSKSGVDR</sequence>